<evidence type="ECO:0000256" key="1">
    <source>
        <dbReference type="SAM" id="Phobius"/>
    </source>
</evidence>
<proteinExistence type="predicted"/>
<keyword evidence="3" id="KW-1185">Reference proteome</keyword>
<reference evidence="2" key="2">
    <citation type="submission" date="2020-09" db="EMBL/GenBank/DDBJ databases">
        <authorList>
            <person name="Sun Q."/>
            <person name="Zhou Y."/>
        </authorList>
    </citation>
    <scope>NUCLEOTIDE SEQUENCE</scope>
    <source>
        <strain evidence="2">CGMCC 1.12987</strain>
    </source>
</reference>
<dbReference type="EMBL" id="BMGR01000014">
    <property type="protein sequence ID" value="GGG17611.1"/>
    <property type="molecule type" value="Genomic_DNA"/>
</dbReference>
<reference evidence="2" key="1">
    <citation type="journal article" date="2014" name="Int. J. Syst. Evol. Microbiol.">
        <title>Complete genome sequence of Corynebacterium casei LMG S-19264T (=DSM 44701T), isolated from a smear-ripened cheese.</title>
        <authorList>
            <consortium name="US DOE Joint Genome Institute (JGI-PGF)"/>
            <person name="Walter F."/>
            <person name="Albersmeier A."/>
            <person name="Kalinowski J."/>
            <person name="Ruckert C."/>
        </authorList>
    </citation>
    <scope>NUCLEOTIDE SEQUENCE</scope>
    <source>
        <strain evidence="2">CGMCC 1.12987</strain>
    </source>
</reference>
<name>A0A917LFA8_9BACL</name>
<evidence type="ECO:0000313" key="2">
    <source>
        <dbReference type="EMBL" id="GGG17611.1"/>
    </source>
</evidence>
<keyword evidence="1" id="KW-0812">Transmembrane</keyword>
<organism evidence="2 3">
    <name type="scientific">Paenibacillus abyssi</name>
    <dbReference type="NCBI Taxonomy" id="1340531"/>
    <lineage>
        <taxon>Bacteria</taxon>
        <taxon>Bacillati</taxon>
        <taxon>Bacillota</taxon>
        <taxon>Bacilli</taxon>
        <taxon>Bacillales</taxon>
        <taxon>Paenibacillaceae</taxon>
        <taxon>Paenibacillus</taxon>
    </lineage>
</organism>
<keyword evidence="1" id="KW-1133">Transmembrane helix</keyword>
<dbReference type="RefSeq" id="WP_188532660.1">
    <property type="nucleotide sequence ID" value="NZ_BMGR01000014.1"/>
</dbReference>
<comment type="caution">
    <text evidence="2">The sequence shown here is derived from an EMBL/GenBank/DDBJ whole genome shotgun (WGS) entry which is preliminary data.</text>
</comment>
<evidence type="ECO:0000313" key="3">
    <source>
        <dbReference type="Proteomes" id="UP000644756"/>
    </source>
</evidence>
<sequence length="81" mass="8857">MSLPVGVYKGWLWIMLFFGVFAVFVVPGTEVYMLLLIVASGAALARLRGTKRLSEAQDIQVSVVCLVLMSSASYLYLAPPM</sequence>
<protein>
    <submittedName>
        <fullName evidence="2">Uncharacterized protein</fullName>
    </submittedName>
</protein>
<dbReference type="Proteomes" id="UP000644756">
    <property type="component" value="Unassembled WGS sequence"/>
</dbReference>
<keyword evidence="1" id="KW-0472">Membrane</keyword>
<dbReference type="AlphaFoldDB" id="A0A917LFA8"/>
<feature type="transmembrane region" description="Helical" evidence="1">
    <location>
        <begin position="7"/>
        <end position="25"/>
    </location>
</feature>
<accession>A0A917LFA8</accession>
<gene>
    <name evidence="2" type="ORF">GCM10010916_38060</name>
</gene>
<feature type="transmembrane region" description="Helical" evidence="1">
    <location>
        <begin position="59"/>
        <end position="77"/>
    </location>
</feature>